<dbReference type="PANTHER" id="PTHR13994:SF26">
    <property type="entry name" value="NUDIX HYDROLASE 5-RELATED"/>
    <property type="match status" value="1"/>
</dbReference>
<dbReference type="PROSITE" id="PS51462">
    <property type="entry name" value="NUDIX"/>
    <property type="match status" value="1"/>
</dbReference>
<comment type="catalytic activity">
    <reaction evidence="3">
        <text>NAD(+) + H2O = beta-nicotinamide D-ribonucleotide + AMP + 2 H(+)</text>
        <dbReference type="Rhea" id="RHEA:11800"/>
        <dbReference type="ChEBI" id="CHEBI:14649"/>
        <dbReference type="ChEBI" id="CHEBI:15377"/>
        <dbReference type="ChEBI" id="CHEBI:15378"/>
        <dbReference type="ChEBI" id="CHEBI:57540"/>
        <dbReference type="ChEBI" id="CHEBI:456215"/>
        <dbReference type="EC" id="3.6.1.22"/>
    </reaction>
</comment>
<dbReference type="PRINTS" id="PR01356">
    <property type="entry name" value="GFGPROTEIN"/>
</dbReference>
<dbReference type="EC" id="3.6.1.13" evidence="3"/>
<evidence type="ECO:0000256" key="3">
    <source>
        <dbReference type="RuleBase" id="RU368106"/>
    </source>
</evidence>
<keyword evidence="4" id="KW-0732">Signal</keyword>
<reference evidence="7" key="2">
    <citation type="submission" date="2025-08" db="UniProtKB">
        <authorList>
            <consortium name="RefSeq"/>
        </authorList>
    </citation>
    <scope>IDENTIFICATION</scope>
    <source>
        <tissue evidence="7">Leaf</tissue>
    </source>
</reference>
<keyword evidence="2 3" id="KW-0378">Hydrolase</keyword>
<keyword evidence="6" id="KW-1185">Reference proteome</keyword>
<organism evidence="6 7">
    <name type="scientific">Camelina sativa</name>
    <name type="common">False flax</name>
    <name type="synonym">Myagrum sativum</name>
    <dbReference type="NCBI Taxonomy" id="90675"/>
    <lineage>
        <taxon>Eukaryota</taxon>
        <taxon>Viridiplantae</taxon>
        <taxon>Streptophyta</taxon>
        <taxon>Embryophyta</taxon>
        <taxon>Tracheophyta</taxon>
        <taxon>Spermatophyta</taxon>
        <taxon>Magnoliopsida</taxon>
        <taxon>eudicotyledons</taxon>
        <taxon>Gunneridae</taxon>
        <taxon>Pentapetalae</taxon>
        <taxon>rosids</taxon>
        <taxon>malvids</taxon>
        <taxon>Brassicales</taxon>
        <taxon>Brassicaceae</taxon>
        <taxon>Camelineae</taxon>
        <taxon>Camelina</taxon>
    </lineage>
</organism>
<evidence type="ECO:0000256" key="2">
    <source>
        <dbReference type="ARBA" id="ARBA00022801"/>
    </source>
</evidence>
<evidence type="ECO:0000259" key="5">
    <source>
        <dbReference type="PROSITE" id="PS51462"/>
    </source>
</evidence>
<dbReference type="PROSITE" id="PS00893">
    <property type="entry name" value="NUDIX_BOX"/>
    <property type="match status" value="1"/>
</dbReference>
<comment type="cofactor">
    <cofactor evidence="3">
        <name>Mg(2+)</name>
        <dbReference type="ChEBI" id="CHEBI:18420"/>
    </cofactor>
</comment>
<feature type="chain" id="PRO_5046215897" description="Nudix hydrolase" evidence="4">
    <location>
        <begin position="31"/>
        <end position="311"/>
    </location>
</feature>
<feature type="signal peptide" evidence="4">
    <location>
        <begin position="1"/>
        <end position="30"/>
    </location>
</feature>
<name>A0ABM0ZED4_CAMSA</name>
<dbReference type="Pfam" id="PF00293">
    <property type="entry name" value="NUDIX"/>
    <property type="match status" value="1"/>
</dbReference>
<keyword evidence="3" id="KW-0479">Metal-binding</keyword>
<proteinExistence type="inferred from homology"/>
<dbReference type="InterPro" id="IPR000086">
    <property type="entry name" value="NUDIX_hydrolase_dom"/>
</dbReference>
<dbReference type="GeneID" id="104790506"/>
<dbReference type="InterPro" id="IPR040618">
    <property type="entry name" value="Pre-Nudix"/>
</dbReference>
<feature type="domain" description="Nudix hydrolase" evidence="5">
    <location>
        <begin position="128"/>
        <end position="260"/>
    </location>
</feature>
<dbReference type="Pfam" id="PF18290">
    <property type="entry name" value="Nudix_hydro"/>
    <property type="match status" value="1"/>
</dbReference>
<reference evidence="6" key="1">
    <citation type="journal article" date="2014" name="Nat. Commun.">
        <title>The emerging biofuel crop Camelina sativa retains a highly undifferentiated hexaploid genome structure.</title>
        <authorList>
            <person name="Kagale S."/>
            <person name="Koh C."/>
            <person name="Nixon J."/>
            <person name="Bollina V."/>
            <person name="Clarke W.E."/>
            <person name="Tuteja R."/>
            <person name="Spillane C."/>
            <person name="Robinson S.J."/>
            <person name="Links M.G."/>
            <person name="Clarke C."/>
            <person name="Higgins E.E."/>
            <person name="Huebert T."/>
            <person name="Sharpe A.G."/>
            <person name="Parkin I.A."/>
        </authorList>
    </citation>
    <scope>NUCLEOTIDE SEQUENCE [LARGE SCALE GENOMIC DNA]</scope>
    <source>
        <strain evidence="6">cv. DH55</strain>
    </source>
</reference>
<dbReference type="EC" id="3.6.1.22" evidence="3"/>
<gene>
    <name evidence="7" type="primary">LOC104790506</name>
</gene>
<evidence type="ECO:0000256" key="1">
    <source>
        <dbReference type="ARBA" id="ARBA00005582"/>
    </source>
</evidence>
<dbReference type="PANTHER" id="PTHR13994">
    <property type="entry name" value="NUDIX HYDROLASE RELATED"/>
    <property type="match status" value="1"/>
</dbReference>
<comment type="catalytic activity">
    <reaction evidence="3">
        <text>ADP-D-ribose + H2O = D-ribose 5-phosphate + AMP + 2 H(+)</text>
        <dbReference type="Rhea" id="RHEA:10412"/>
        <dbReference type="ChEBI" id="CHEBI:15377"/>
        <dbReference type="ChEBI" id="CHEBI:15378"/>
        <dbReference type="ChEBI" id="CHEBI:57967"/>
        <dbReference type="ChEBI" id="CHEBI:78346"/>
        <dbReference type="ChEBI" id="CHEBI:456215"/>
        <dbReference type="EC" id="3.6.1.13"/>
    </reaction>
</comment>
<comment type="catalytic activity">
    <reaction evidence="3">
        <text>NADH + H2O = reduced beta-nicotinamide D-ribonucleotide + AMP + 2 H(+)</text>
        <dbReference type="Rhea" id="RHEA:48868"/>
        <dbReference type="ChEBI" id="CHEBI:15377"/>
        <dbReference type="ChEBI" id="CHEBI:15378"/>
        <dbReference type="ChEBI" id="CHEBI:57945"/>
        <dbReference type="ChEBI" id="CHEBI:90832"/>
        <dbReference type="ChEBI" id="CHEBI:456215"/>
        <dbReference type="EC" id="3.6.1.22"/>
    </reaction>
</comment>
<accession>A0ABM0ZED4</accession>
<comment type="function">
    <text evidence="3">Mediates the hydrolysis of some nucleoside diphosphate derivatives, possibly using both NADH and ADP-ribose as substrates.</text>
</comment>
<evidence type="ECO:0000313" key="6">
    <source>
        <dbReference type="Proteomes" id="UP000694864"/>
    </source>
</evidence>
<dbReference type="InterPro" id="IPR015797">
    <property type="entry name" value="NUDIX_hydrolase-like_dom_sf"/>
</dbReference>
<protein>
    <recommendedName>
        <fullName evidence="3">Nudix hydrolase</fullName>
        <shortName evidence="3">AtNUDT</shortName>
        <ecNumber evidence="3">3.6.1.13</ecNumber>
        <ecNumber evidence="3">3.6.1.22</ecNumber>
    </recommendedName>
    <alternativeName>
        <fullName evidence="3">ADP-ribose pyrophosphatase</fullName>
    </alternativeName>
    <alternativeName>
        <fullName evidence="3">NADH pyrophosphatase</fullName>
    </alternativeName>
</protein>
<keyword evidence="3" id="KW-0460">Magnesium</keyword>
<evidence type="ECO:0000313" key="7">
    <source>
        <dbReference type="RefSeq" id="XP_010514581.1"/>
    </source>
</evidence>
<dbReference type="Gene3D" id="3.90.79.10">
    <property type="entry name" value="Nucleoside Triphosphate Pyrophosphohydrolase"/>
    <property type="match status" value="1"/>
</dbReference>
<dbReference type="SUPFAM" id="SSF55811">
    <property type="entry name" value="Nudix"/>
    <property type="match status" value="1"/>
</dbReference>
<dbReference type="CDD" id="cd04670">
    <property type="entry name" value="NUDIX_ASFGF2_Nudt6"/>
    <property type="match status" value="1"/>
</dbReference>
<comment type="similarity">
    <text evidence="1 3">Belongs to the Nudix hydrolase family.</text>
</comment>
<evidence type="ECO:0000256" key="4">
    <source>
        <dbReference type="SAM" id="SignalP"/>
    </source>
</evidence>
<dbReference type="InterPro" id="IPR020084">
    <property type="entry name" value="NUDIX_hydrolase_CS"/>
</dbReference>
<dbReference type="Proteomes" id="UP000694864">
    <property type="component" value="Chromosome 1"/>
</dbReference>
<dbReference type="InterPro" id="IPR003293">
    <property type="entry name" value="Nudix_hydrolase6-like"/>
</dbReference>
<dbReference type="RefSeq" id="XP_010514581.1">
    <property type="nucleotide sequence ID" value="XM_010516279.2"/>
</dbReference>
<dbReference type="Gene3D" id="3.40.630.30">
    <property type="match status" value="1"/>
</dbReference>
<sequence length="311" mass="35128">MGLTKTLLLLVFSCHRYILLLGYCSMAGEGQQISLLDGKEDKFGGVEVNLMEVESMTVDDFDTKLDLSLKAWKDQGKKGIWVKLPRERSSLVDTAIKKGFTYHHAENEYVMLTSWLGEEPSTLPANASHRIGIGAFVLNKNGEMLVVQENSGYLKDRNVWKVPTGTIKEGESIWAGAIREVKEETDIDTKFVEVLAFKESHQAVWQRKTDIFFVCELEASTFEIKIQESELSAAKWMPVEEYVNQPFHAEEGKEMFKLIANICLKRSKKEYMGFHNVHTTKSLKESLYCSADQSANLLSETCDEASTSTSL</sequence>